<dbReference type="PANTHER" id="PTHR43029">
    <property type="entry name" value="AMMONIUM TRANSPORTER MEP2"/>
    <property type="match status" value="1"/>
</dbReference>
<comment type="caution">
    <text evidence="5">The sequence shown here is derived from an EMBL/GenBank/DDBJ whole genome shotgun (WGS) entry which is preliminary data.</text>
</comment>
<name>A0A8J2P0I9_9HEXA</name>
<feature type="domain" description="Ammonium transporter AmtB-like" evidence="4">
    <location>
        <begin position="223"/>
        <end position="623"/>
    </location>
</feature>
<comment type="similarity">
    <text evidence="3">Belongs to the ammonia transporter channel (TC 1.A.11.2) family.</text>
</comment>
<feature type="transmembrane region" description="Helical" evidence="3">
    <location>
        <begin position="410"/>
        <end position="428"/>
    </location>
</feature>
<dbReference type="Pfam" id="PF00909">
    <property type="entry name" value="Ammonium_transp"/>
    <property type="match status" value="1"/>
</dbReference>
<feature type="transmembrane region" description="Helical" evidence="3">
    <location>
        <begin position="471"/>
        <end position="492"/>
    </location>
</feature>
<evidence type="ECO:0000313" key="6">
    <source>
        <dbReference type="Proteomes" id="UP000708208"/>
    </source>
</evidence>
<protein>
    <recommendedName>
        <fullName evidence="3">Ammonium transporter</fullName>
    </recommendedName>
</protein>
<feature type="transmembrane region" description="Helical" evidence="3">
    <location>
        <begin position="222"/>
        <end position="241"/>
    </location>
</feature>
<feature type="transmembrane region" description="Helical" evidence="3">
    <location>
        <begin position="571"/>
        <end position="594"/>
    </location>
</feature>
<feature type="transmembrane region" description="Helical" evidence="3">
    <location>
        <begin position="498"/>
        <end position="514"/>
    </location>
</feature>
<keyword evidence="3" id="KW-0812">Transmembrane</keyword>
<evidence type="ECO:0000256" key="2">
    <source>
        <dbReference type="ARBA" id="ARBA00023177"/>
    </source>
</evidence>
<dbReference type="EMBL" id="CAJVCH010148974">
    <property type="protein sequence ID" value="CAG7727475.1"/>
    <property type="molecule type" value="Genomic_DNA"/>
</dbReference>
<dbReference type="PANTHER" id="PTHR43029:SF10">
    <property type="entry name" value="AMMONIUM TRANSPORTER MEP2"/>
    <property type="match status" value="1"/>
</dbReference>
<feature type="transmembrane region" description="Helical" evidence="3">
    <location>
        <begin position="339"/>
        <end position="362"/>
    </location>
</feature>
<feature type="transmembrane region" description="Helical" evidence="3">
    <location>
        <begin position="440"/>
        <end position="459"/>
    </location>
</feature>
<dbReference type="InterPro" id="IPR024041">
    <property type="entry name" value="NH4_transpt_AmtB-like_dom"/>
</dbReference>
<gene>
    <name evidence="5" type="ORF">AFUS01_LOCUS16316</name>
</gene>
<dbReference type="InterPro" id="IPR001905">
    <property type="entry name" value="Ammonium_transpt"/>
</dbReference>
<keyword evidence="1 3" id="KW-0813">Transport</keyword>
<accession>A0A8J2P0I9</accession>
<feature type="transmembrane region" description="Helical" evidence="3">
    <location>
        <begin position="526"/>
        <end position="545"/>
    </location>
</feature>
<evidence type="ECO:0000256" key="3">
    <source>
        <dbReference type="RuleBase" id="RU362002"/>
    </source>
</evidence>
<keyword evidence="3" id="KW-1133">Transmembrane helix</keyword>
<dbReference type="GO" id="GO:0005886">
    <property type="term" value="C:plasma membrane"/>
    <property type="evidence" value="ECO:0007669"/>
    <property type="project" value="UniProtKB-SubCell"/>
</dbReference>
<feature type="transmembrane region" description="Helical" evidence="3">
    <location>
        <begin position="382"/>
        <end position="398"/>
    </location>
</feature>
<dbReference type="Proteomes" id="UP000708208">
    <property type="component" value="Unassembled WGS sequence"/>
</dbReference>
<proteinExistence type="inferred from homology"/>
<dbReference type="AlphaFoldDB" id="A0A8J2P0I9"/>
<comment type="subcellular location">
    <subcellularLocation>
        <location evidence="3">Cell membrane</location>
        <topology evidence="3">Multi-pass membrane protein</topology>
    </subcellularLocation>
</comment>
<dbReference type="OrthoDB" id="534912at2759"/>
<evidence type="ECO:0000256" key="1">
    <source>
        <dbReference type="ARBA" id="ARBA00022448"/>
    </source>
</evidence>
<organism evidence="5 6">
    <name type="scientific">Allacma fusca</name>
    <dbReference type="NCBI Taxonomy" id="39272"/>
    <lineage>
        <taxon>Eukaryota</taxon>
        <taxon>Metazoa</taxon>
        <taxon>Ecdysozoa</taxon>
        <taxon>Arthropoda</taxon>
        <taxon>Hexapoda</taxon>
        <taxon>Collembola</taxon>
        <taxon>Symphypleona</taxon>
        <taxon>Sminthuridae</taxon>
        <taxon>Allacma</taxon>
    </lineage>
</organism>
<feature type="transmembrane region" description="Helical" evidence="3">
    <location>
        <begin position="311"/>
        <end position="332"/>
    </location>
</feature>
<sequence>MGDIKRLFPEAFSEVTEQPSSDLGKLFPEAFTTERSTAGIRNLFPEAFTTKSTPGLQSLFPEAFTTERTAGLKNLFPEAFTTERTVGLKNLFPEAFTTERTAGLQGLFPEAFSTGATARTVEKIIPPHVNKVPEAGLQSLFPEAFNSSGDINTSTKRNILSYLFPEAFWPVMSNQTNSSFQQVFSPNVTDAMTDITTVFPNQTDLLAENGPLEIPHFDNGEVAWLLACTAITWLMIPGVGFFYNGMAPRKSSLVLIVTCLWSVALVSIQWYIIGYTLCLSNTGGPFIGNVDHLFLMNIGASPAASNPEVPALLVGIWYCLFAAITPTIIIGAVAERARFLPSVIFIFIWSTVVFDFLTYWTWNPNGWTYLLGALDFGGGTPVHISTGFAALAYALVLGKRDNPKDKPPHNMTHVILGTSFIWFGWLVANAGSGLKPNLRAVVVFITTNMAASIGGVTWAAMDYRKEKKFSAFGFCCGAVCGLVAITPASGYVSPSSSLVFGFLGAVCCNICLSLKRFLPIDDAFDVFCVHGIGGIVGNVLTGIFAQKSVPAVDGTHIEGGWVDGNWKQVGIQLLDTLVGGAWSFIWTLVILFVINKIPGLNLRVPVEVERQGIDRTELGESMYQHLDDIVSTENEIPKKNGVHNPVFVESTERNNVQEVIKNGEEVSQM</sequence>
<feature type="transmembrane region" description="Helical" evidence="3">
    <location>
        <begin position="253"/>
        <end position="273"/>
    </location>
</feature>
<keyword evidence="6" id="KW-1185">Reference proteome</keyword>
<keyword evidence="2 3" id="KW-0924">Ammonia transport</keyword>
<evidence type="ECO:0000313" key="5">
    <source>
        <dbReference type="EMBL" id="CAG7727475.1"/>
    </source>
</evidence>
<dbReference type="NCBIfam" id="TIGR00836">
    <property type="entry name" value="amt"/>
    <property type="match status" value="1"/>
</dbReference>
<reference evidence="5" key="1">
    <citation type="submission" date="2021-06" db="EMBL/GenBank/DDBJ databases">
        <authorList>
            <person name="Hodson N. C."/>
            <person name="Mongue J. A."/>
            <person name="Jaron S. K."/>
        </authorList>
    </citation>
    <scope>NUCLEOTIDE SEQUENCE</scope>
</reference>
<evidence type="ECO:0000259" key="4">
    <source>
        <dbReference type="Pfam" id="PF00909"/>
    </source>
</evidence>
<dbReference type="GO" id="GO:0008519">
    <property type="term" value="F:ammonium channel activity"/>
    <property type="evidence" value="ECO:0007669"/>
    <property type="project" value="InterPro"/>
</dbReference>
<keyword evidence="3" id="KW-0472">Membrane</keyword>